<dbReference type="InterPro" id="IPR036345">
    <property type="entry name" value="ExoRNase_PH_dom2_sf"/>
</dbReference>
<evidence type="ECO:0000256" key="6">
    <source>
        <dbReference type="ARBA" id="ARBA00042523"/>
    </source>
</evidence>
<dbReference type="PANTHER" id="PTHR11097">
    <property type="entry name" value="EXOSOME COMPLEX EXONUCLEASE RIBOSOMAL RNA PROCESSING PROTEIN"/>
    <property type="match status" value="1"/>
</dbReference>
<organism evidence="9 10">
    <name type="scientific">Nicrophorus vespilloides</name>
    <name type="common">Boreal carrion beetle</name>
    <dbReference type="NCBI Taxonomy" id="110193"/>
    <lineage>
        <taxon>Eukaryota</taxon>
        <taxon>Metazoa</taxon>
        <taxon>Ecdysozoa</taxon>
        <taxon>Arthropoda</taxon>
        <taxon>Hexapoda</taxon>
        <taxon>Insecta</taxon>
        <taxon>Pterygota</taxon>
        <taxon>Neoptera</taxon>
        <taxon>Endopterygota</taxon>
        <taxon>Coleoptera</taxon>
        <taxon>Polyphaga</taxon>
        <taxon>Staphyliniformia</taxon>
        <taxon>Silphidae</taxon>
        <taxon>Nicrophorinae</taxon>
        <taxon>Nicrophorus</taxon>
    </lineage>
</organism>
<protein>
    <recommendedName>
        <fullName evidence="6">Ribosomal RNA-processing protein 42</fullName>
    </recommendedName>
</protein>
<gene>
    <name evidence="10" type="primary">LOC108564099</name>
</gene>
<evidence type="ECO:0000256" key="4">
    <source>
        <dbReference type="ARBA" id="ARBA00022490"/>
    </source>
</evidence>
<dbReference type="InterPro" id="IPR001247">
    <property type="entry name" value="ExoRNase_PH_dom1"/>
</dbReference>
<dbReference type="Pfam" id="PF03725">
    <property type="entry name" value="RNase_PH_C"/>
    <property type="match status" value="1"/>
</dbReference>
<evidence type="ECO:0000256" key="1">
    <source>
        <dbReference type="ARBA" id="ARBA00004496"/>
    </source>
</evidence>
<feature type="domain" description="Exoribonuclease phosphorolytic" evidence="7">
    <location>
        <begin position="29"/>
        <end position="163"/>
    </location>
</feature>
<evidence type="ECO:0000259" key="8">
    <source>
        <dbReference type="Pfam" id="PF03725"/>
    </source>
</evidence>
<comment type="subcellular location">
    <subcellularLocation>
        <location evidence="1">Cytoplasm</location>
    </subcellularLocation>
    <subcellularLocation>
        <location evidence="2">Nucleus</location>
        <location evidence="2">Nucleolus</location>
    </subcellularLocation>
</comment>
<dbReference type="Proteomes" id="UP000695000">
    <property type="component" value="Unplaced"/>
</dbReference>
<dbReference type="Gene3D" id="3.30.230.70">
    <property type="entry name" value="GHMP Kinase, N-terminal domain"/>
    <property type="match status" value="1"/>
</dbReference>
<keyword evidence="5" id="KW-0271">Exosome</keyword>
<name>A0ABM1MVA7_NICVS</name>
<dbReference type="PANTHER" id="PTHR11097:SF8">
    <property type="entry name" value="EXOSOME COMPLEX COMPONENT RRP42"/>
    <property type="match status" value="1"/>
</dbReference>
<dbReference type="GeneID" id="108564099"/>
<dbReference type="InterPro" id="IPR050590">
    <property type="entry name" value="Exosome_comp_Rrp42_subfam"/>
</dbReference>
<evidence type="ECO:0000256" key="5">
    <source>
        <dbReference type="ARBA" id="ARBA00022835"/>
    </source>
</evidence>
<evidence type="ECO:0000259" key="7">
    <source>
        <dbReference type="Pfam" id="PF01138"/>
    </source>
</evidence>
<dbReference type="RefSeq" id="XP_017778507.1">
    <property type="nucleotide sequence ID" value="XM_017923018.1"/>
</dbReference>
<dbReference type="InterPro" id="IPR015847">
    <property type="entry name" value="ExoRNase_PH_dom2"/>
</dbReference>
<dbReference type="InterPro" id="IPR027408">
    <property type="entry name" value="PNPase/RNase_PH_dom_sf"/>
</dbReference>
<reference evidence="10" key="1">
    <citation type="submission" date="2025-08" db="UniProtKB">
        <authorList>
            <consortium name="RefSeq"/>
        </authorList>
    </citation>
    <scope>IDENTIFICATION</scope>
    <source>
        <tissue evidence="10">Whole Larva</tissue>
    </source>
</reference>
<accession>A0ABM1MVA7</accession>
<evidence type="ECO:0000313" key="10">
    <source>
        <dbReference type="RefSeq" id="XP_017778507.1"/>
    </source>
</evidence>
<proteinExistence type="inferred from homology"/>
<dbReference type="SUPFAM" id="SSF54211">
    <property type="entry name" value="Ribosomal protein S5 domain 2-like"/>
    <property type="match status" value="1"/>
</dbReference>
<evidence type="ECO:0000256" key="3">
    <source>
        <dbReference type="ARBA" id="ARBA00006678"/>
    </source>
</evidence>
<dbReference type="CDD" id="cd11367">
    <property type="entry name" value="RNase_PH_RRP42"/>
    <property type="match status" value="1"/>
</dbReference>
<sequence>MALCEAEKTFILHSVEENFRIDGRQRGDYRPMELETNIVAPSFGSARLRLANTDVLVSVKLEIDSPTLEQPKLGKIEFFVDCSANATPDFEGRGGDNLATEISNCLSSAYKSSTAFDAGKLCILKGSKCWKLYVDILLLECGGNLYDAVSLAVKAALWDTRIPLVKSVVVDGNKVDMEVSDELFDCERLDVTGAPIMVTVCKIGDQCIVDPTTAEEHCSGGSVVVAVSKSNFSTILQTGGGSLHPMTLLESLKLGQTVAQRLDSTLINTLKQINDNSTDVGFLK</sequence>
<evidence type="ECO:0000256" key="2">
    <source>
        <dbReference type="ARBA" id="ARBA00004604"/>
    </source>
</evidence>
<dbReference type="Pfam" id="PF01138">
    <property type="entry name" value="RNase_PH"/>
    <property type="match status" value="1"/>
</dbReference>
<feature type="domain" description="Exoribonuclease phosphorolytic" evidence="8">
    <location>
        <begin position="194"/>
        <end position="256"/>
    </location>
</feature>
<dbReference type="SUPFAM" id="SSF55666">
    <property type="entry name" value="Ribonuclease PH domain 2-like"/>
    <property type="match status" value="1"/>
</dbReference>
<evidence type="ECO:0000313" key="9">
    <source>
        <dbReference type="Proteomes" id="UP000695000"/>
    </source>
</evidence>
<keyword evidence="4" id="KW-0963">Cytoplasm</keyword>
<keyword evidence="9" id="KW-1185">Reference proteome</keyword>
<comment type="similarity">
    <text evidence="3">Belongs to the RNase PH family.</text>
</comment>
<dbReference type="InterPro" id="IPR020568">
    <property type="entry name" value="Ribosomal_Su5_D2-typ_SF"/>
</dbReference>